<sequence>MLLIGDYGILGVVLELLQKFFVSPPSVHNMHGSQTKKTYQCRGGSEIVTRSIEQLNYPKHILQSWLQKYQWKVYQFHTKLGGGMRHLLVNFS</sequence>
<gene>
    <name evidence="1" type="ORF">KC19_2G091400</name>
</gene>
<dbReference type="EMBL" id="CM026422">
    <property type="protein sequence ID" value="KAG0586455.1"/>
    <property type="molecule type" value="Genomic_DNA"/>
</dbReference>
<organism evidence="1 2">
    <name type="scientific">Ceratodon purpureus</name>
    <name type="common">Fire moss</name>
    <name type="synonym">Dicranum purpureum</name>
    <dbReference type="NCBI Taxonomy" id="3225"/>
    <lineage>
        <taxon>Eukaryota</taxon>
        <taxon>Viridiplantae</taxon>
        <taxon>Streptophyta</taxon>
        <taxon>Embryophyta</taxon>
        <taxon>Bryophyta</taxon>
        <taxon>Bryophytina</taxon>
        <taxon>Bryopsida</taxon>
        <taxon>Dicranidae</taxon>
        <taxon>Pseudoditrichales</taxon>
        <taxon>Ditrichaceae</taxon>
        <taxon>Ceratodon</taxon>
    </lineage>
</organism>
<proteinExistence type="predicted"/>
<dbReference type="AlphaFoldDB" id="A0A8T0ITN4"/>
<accession>A0A8T0ITN4</accession>
<keyword evidence="2" id="KW-1185">Reference proteome</keyword>
<dbReference type="Proteomes" id="UP000822688">
    <property type="component" value="Chromosome 2"/>
</dbReference>
<name>A0A8T0ITN4_CERPU</name>
<protein>
    <submittedName>
        <fullName evidence="1">Uncharacterized protein</fullName>
    </submittedName>
</protein>
<evidence type="ECO:0000313" key="1">
    <source>
        <dbReference type="EMBL" id="KAG0586455.1"/>
    </source>
</evidence>
<comment type="caution">
    <text evidence="1">The sequence shown here is derived from an EMBL/GenBank/DDBJ whole genome shotgun (WGS) entry which is preliminary data.</text>
</comment>
<evidence type="ECO:0000313" key="2">
    <source>
        <dbReference type="Proteomes" id="UP000822688"/>
    </source>
</evidence>
<reference evidence="1" key="1">
    <citation type="submission" date="2020-06" db="EMBL/GenBank/DDBJ databases">
        <title>WGS assembly of Ceratodon purpureus strain R40.</title>
        <authorList>
            <person name="Carey S.B."/>
            <person name="Jenkins J."/>
            <person name="Shu S."/>
            <person name="Lovell J.T."/>
            <person name="Sreedasyam A."/>
            <person name="Maumus F."/>
            <person name="Tiley G.P."/>
            <person name="Fernandez-Pozo N."/>
            <person name="Barry K."/>
            <person name="Chen C."/>
            <person name="Wang M."/>
            <person name="Lipzen A."/>
            <person name="Daum C."/>
            <person name="Saski C.A."/>
            <person name="Payton A.C."/>
            <person name="Mcbreen J.C."/>
            <person name="Conrad R.E."/>
            <person name="Kollar L.M."/>
            <person name="Olsson S."/>
            <person name="Huttunen S."/>
            <person name="Landis J.B."/>
            <person name="Wickett N.J."/>
            <person name="Johnson M.G."/>
            <person name="Rensing S.A."/>
            <person name="Grimwood J."/>
            <person name="Schmutz J."/>
            <person name="Mcdaniel S.F."/>
        </authorList>
    </citation>
    <scope>NUCLEOTIDE SEQUENCE</scope>
    <source>
        <strain evidence="1">R40</strain>
    </source>
</reference>